<dbReference type="GO" id="GO:0006605">
    <property type="term" value="P:protein targeting"/>
    <property type="evidence" value="ECO:0007669"/>
    <property type="project" value="TreeGrafter"/>
</dbReference>
<feature type="coiled-coil region" evidence="4">
    <location>
        <begin position="24"/>
        <end position="65"/>
    </location>
</feature>
<keyword evidence="3" id="KW-0496">Mitochondrion</keyword>
<reference evidence="7 8" key="1">
    <citation type="submission" date="2019-07" db="EMBL/GenBank/DDBJ databases">
        <title>Chromosome genome assembly for large yellow croaker.</title>
        <authorList>
            <person name="Xiao S."/>
        </authorList>
    </citation>
    <scope>NUCLEOTIDE SEQUENCE [LARGE SCALE GENOMIC DNA]</scope>
    <source>
        <strain evidence="7">JMULYC20181020</strain>
        <tissue evidence="7">Muscle</tissue>
    </source>
</reference>
<gene>
    <name evidence="7" type="ORF">D5F01_LYC23582</name>
</gene>
<dbReference type="Pfam" id="PF04849">
    <property type="entry name" value="HAP1_N"/>
    <property type="match status" value="1"/>
</dbReference>
<dbReference type="GO" id="GO:0017022">
    <property type="term" value="F:myosin binding"/>
    <property type="evidence" value="ECO:0007669"/>
    <property type="project" value="TreeGrafter"/>
</dbReference>
<dbReference type="GO" id="GO:0098957">
    <property type="term" value="P:anterograde axonal transport of mitochondrion"/>
    <property type="evidence" value="ECO:0007669"/>
    <property type="project" value="TreeGrafter"/>
</dbReference>
<protein>
    <submittedName>
        <fullName evidence="7">Trafficking kinesin-binding protein 2</fullName>
    </submittedName>
</protein>
<dbReference type="PANTHER" id="PTHR15751:SF13">
    <property type="entry name" value="TRAFFICKING KINESIN-BINDING PROTEIN 2"/>
    <property type="match status" value="1"/>
</dbReference>
<evidence type="ECO:0000313" key="8">
    <source>
        <dbReference type="Proteomes" id="UP000424527"/>
    </source>
</evidence>
<evidence type="ECO:0000313" key="7">
    <source>
        <dbReference type="EMBL" id="KAE8278665.1"/>
    </source>
</evidence>
<organism evidence="7 8">
    <name type="scientific">Larimichthys crocea</name>
    <name type="common">Large yellow croaker</name>
    <name type="synonym">Pseudosciaena crocea</name>
    <dbReference type="NCBI Taxonomy" id="215358"/>
    <lineage>
        <taxon>Eukaryota</taxon>
        <taxon>Metazoa</taxon>
        <taxon>Chordata</taxon>
        <taxon>Craniata</taxon>
        <taxon>Vertebrata</taxon>
        <taxon>Euteleostomi</taxon>
        <taxon>Actinopterygii</taxon>
        <taxon>Neopterygii</taxon>
        <taxon>Teleostei</taxon>
        <taxon>Neoteleostei</taxon>
        <taxon>Acanthomorphata</taxon>
        <taxon>Eupercaria</taxon>
        <taxon>Sciaenidae</taxon>
        <taxon>Larimichthys</taxon>
    </lineage>
</organism>
<dbReference type="GO" id="GO:0050811">
    <property type="term" value="F:GABA receptor binding"/>
    <property type="evidence" value="ECO:0007669"/>
    <property type="project" value="TreeGrafter"/>
</dbReference>
<feature type="coiled-coil region" evidence="4">
    <location>
        <begin position="95"/>
        <end position="122"/>
    </location>
</feature>
<proteinExistence type="predicted"/>
<evidence type="ECO:0000259" key="6">
    <source>
        <dbReference type="SMART" id="SM01424"/>
    </source>
</evidence>
<evidence type="ECO:0000256" key="1">
    <source>
        <dbReference type="ARBA" id="ARBA00004173"/>
    </source>
</evidence>
<feature type="domain" description="HAP1 N-terminal" evidence="6">
    <location>
        <begin position="14"/>
        <end position="186"/>
    </location>
</feature>
<dbReference type="PANTHER" id="PTHR15751">
    <property type="entry name" value="TRAFFICKING KINESIN-BINDING PROTEIN"/>
    <property type="match status" value="1"/>
</dbReference>
<dbReference type="GO" id="GO:0031410">
    <property type="term" value="C:cytoplasmic vesicle"/>
    <property type="evidence" value="ECO:0007669"/>
    <property type="project" value="TreeGrafter"/>
</dbReference>
<accession>A0A6G0HHJ4</accession>
<name>A0A6G0HHJ4_LARCR</name>
<sequence>MTWKWSRNFWLSGTETLELAARIGQSLLHRNHLLQERNEALEEQLAQALDQVHQLQHELSKKDELLRMVASASEESETDSSVSTPLRQPLPPGTTAAALSQLEYLQSKLQELEEENLSLRSEACQLKSDTITYEEKEQQLVSDCVKELRESNSQMIVELQHRVKELALEKEELRIHLQASKTLRDSSQQS</sequence>
<keyword evidence="2 4" id="KW-0175">Coiled coil</keyword>
<feature type="region of interest" description="Disordered" evidence="5">
    <location>
        <begin position="70"/>
        <end position="94"/>
    </location>
</feature>
<comment type="caution">
    <text evidence="7">The sequence shown here is derived from an EMBL/GenBank/DDBJ whole genome shotgun (WGS) entry which is preliminary data.</text>
</comment>
<dbReference type="GO" id="GO:0005739">
    <property type="term" value="C:mitochondrion"/>
    <property type="evidence" value="ECO:0007669"/>
    <property type="project" value="UniProtKB-SubCell"/>
</dbReference>
<dbReference type="GO" id="GO:0048311">
    <property type="term" value="P:mitochondrion distribution"/>
    <property type="evidence" value="ECO:0007669"/>
    <property type="project" value="TreeGrafter"/>
</dbReference>
<dbReference type="InterPro" id="IPR006933">
    <property type="entry name" value="HAP1_N"/>
</dbReference>
<evidence type="ECO:0000256" key="5">
    <source>
        <dbReference type="SAM" id="MobiDB-lite"/>
    </source>
</evidence>
<dbReference type="AlphaFoldDB" id="A0A6G0HHJ4"/>
<comment type="subcellular location">
    <subcellularLocation>
        <location evidence="1">Mitochondrion</location>
    </subcellularLocation>
</comment>
<evidence type="ECO:0000256" key="3">
    <source>
        <dbReference type="ARBA" id="ARBA00023128"/>
    </source>
</evidence>
<dbReference type="GO" id="GO:0030425">
    <property type="term" value="C:dendrite"/>
    <property type="evidence" value="ECO:0007669"/>
    <property type="project" value="TreeGrafter"/>
</dbReference>
<dbReference type="Proteomes" id="UP000424527">
    <property type="component" value="Unassembled WGS sequence"/>
</dbReference>
<dbReference type="GO" id="GO:0022008">
    <property type="term" value="P:neurogenesis"/>
    <property type="evidence" value="ECO:0007669"/>
    <property type="project" value="TreeGrafter"/>
</dbReference>
<feature type="compositionally biased region" description="Low complexity" evidence="5">
    <location>
        <begin position="70"/>
        <end position="84"/>
    </location>
</feature>
<dbReference type="EMBL" id="REGW02000024">
    <property type="protein sequence ID" value="KAE8278665.1"/>
    <property type="molecule type" value="Genomic_DNA"/>
</dbReference>
<dbReference type="GO" id="GO:1904115">
    <property type="term" value="C:axon cytoplasm"/>
    <property type="evidence" value="ECO:0007669"/>
    <property type="project" value="GOC"/>
</dbReference>
<keyword evidence="8" id="KW-1185">Reference proteome</keyword>
<dbReference type="InterPro" id="IPR051946">
    <property type="entry name" value="Intracell_Traff-Reg"/>
</dbReference>
<evidence type="ECO:0000256" key="2">
    <source>
        <dbReference type="ARBA" id="ARBA00023054"/>
    </source>
</evidence>
<dbReference type="GO" id="GO:0047496">
    <property type="term" value="P:vesicle transport along microtubule"/>
    <property type="evidence" value="ECO:0007669"/>
    <property type="project" value="TreeGrafter"/>
</dbReference>
<dbReference type="SMART" id="SM01424">
    <property type="entry name" value="HAP1_N"/>
    <property type="match status" value="1"/>
</dbReference>
<evidence type="ECO:0000256" key="4">
    <source>
        <dbReference type="SAM" id="Coils"/>
    </source>
</evidence>